<evidence type="ECO:0000313" key="2">
    <source>
        <dbReference type="Proteomes" id="UP000240572"/>
    </source>
</evidence>
<name>A0A2P8CWC0_9BACT</name>
<dbReference type="Proteomes" id="UP000240572">
    <property type="component" value="Unassembled WGS sequence"/>
</dbReference>
<evidence type="ECO:0000313" key="1">
    <source>
        <dbReference type="EMBL" id="PSK89268.1"/>
    </source>
</evidence>
<sequence length="336" mass="38434">MSVQAVNNLASHRPAYAMMKFIVTPILLALVAGVQAQDLESLGTAKDYSYFQLRGAPVTVTTRTLKPPKDTLIVPAAAPVATGPSWGLQKEEQWQFDTSGVLLKASTRELQRKKEELHTVQYTYSKPGKRLQGIGNYDKDRLTDSAALRYNKSGQLLQYIATDGKSKPAFRVTYTYDRKKQLTIIRKLNEDDFPVEMIKYKYAASGLLTETQHFDRNFRQVATKRYSIKRDKDGMLNMSSASYNDLNALMDGYTQVKDASGHVTEESQVDKDRRVTEYKGYEYNEQGDVVAEKVIGAAREEHRVYRYRYDDHNNWTSREVYINDLLETVEERSLAY</sequence>
<dbReference type="AlphaFoldDB" id="A0A2P8CWC0"/>
<keyword evidence="2" id="KW-1185">Reference proteome</keyword>
<proteinExistence type="predicted"/>
<dbReference type="Gene3D" id="2.180.10.10">
    <property type="entry name" value="RHS repeat-associated core"/>
    <property type="match status" value="1"/>
</dbReference>
<accession>A0A2P8CWC0</accession>
<comment type="caution">
    <text evidence="1">The sequence shown here is derived from an EMBL/GenBank/DDBJ whole genome shotgun (WGS) entry which is preliminary data.</text>
</comment>
<organism evidence="1 2">
    <name type="scientific">Taibaiella chishuiensis</name>
    <dbReference type="NCBI Taxonomy" id="1434707"/>
    <lineage>
        <taxon>Bacteria</taxon>
        <taxon>Pseudomonadati</taxon>
        <taxon>Bacteroidota</taxon>
        <taxon>Chitinophagia</taxon>
        <taxon>Chitinophagales</taxon>
        <taxon>Chitinophagaceae</taxon>
        <taxon>Taibaiella</taxon>
    </lineage>
</organism>
<gene>
    <name evidence="1" type="ORF">B0I18_11269</name>
</gene>
<protein>
    <recommendedName>
        <fullName evidence="3">YD repeat-containing protein</fullName>
    </recommendedName>
</protein>
<dbReference type="EMBL" id="PYGD01000012">
    <property type="protein sequence ID" value="PSK89268.1"/>
    <property type="molecule type" value="Genomic_DNA"/>
</dbReference>
<evidence type="ECO:0008006" key="3">
    <source>
        <dbReference type="Google" id="ProtNLM"/>
    </source>
</evidence>
<reference evidence="1 2" key="1">
    <citation type="submission" date="2018-03" db="EMBL/GenBank/DDBJ databases">
        <title>Genomic Encyclopedia of Type Strains, Phase III (KMG-III): the genomes of soil and plant-associated and newly described type strains.</title>
        <authorList>
            <person name="Whitman W."/>
        </authorList>
    </citation>
    <scope>NUCLEOTIDE SEQUENCE [LARGE SCALE GENOMIC DNA]</scope>
    <source>
        <strain evidence="1 2">CGMCC 1.12700</strain>
    </source>
</reference>